<dbReference type="EMBL" id="KZ309176">
    <property type="protein sequence ID" value="KAG8237486.1"/>
    <property type="molecule type" value="Genomic_DNA"/>
</dbReference>
<comment type="subcellular location">
    <subcellularLocation>
        <location evidence="1">Nucleus</location>
    </subcellularLocation>
</comment>
<evidence type="ECO:0000259" key="4">
    <source>
        <dbReference type="PROSITE" id="PS51253"/>
    </source>
</evidence>
<dbReference type="InterPro" id="IPR050863">
    <property type="entry name" value="CenT-Element_Derived"/>
</dbReference>
<evidence type="ECO:0000256" key="1">
    <source>
        <dbReference type="ARBA" id="ARBA00004123"/>
    </source>
</evidence>
<evidence type="ECO:0000256" key="2">
    <source>
        <dbReference type="ARBA" id="ARBA00023125"/>
    </source>
</evidence>
<protein>
    <recommendedName>
        <fullName evidence="4">HTH CENPB-type domain-containing protein</fullName>
    </recommendedName>
</protein>
<sequence>METTPELPRTPRRRKVITLGTKLEIIQKLEAGMSAAAAGREYDMNESSVRTIWKMADKIKASVAHTGSLNAKITRTRSALLEKMEKLLTKWVEMQTTLGVPTTPAVVRAKALVIYERLKKQQGSDQDEPFMASKGWYDKFCKRTKIQLPKLDKGEEDKP</sequence>
<evidence type="ECO:0000256" key="3">
    <source>
        <dbReference type="ARBA" id="ARBA00023242"/>
    </source>
</evidence>
<dbReference type="Pfam" id="PF03221">
    <property type="entry name" value="HTH_Tnp_Tc5"/>
    <property type="match status" value="1"/>
</dbReference>
<gene>
    <name evidence="5" type="ORF">J437_LFUL017397</name>
</gene>
<dbReference type="Pfam" id="PF04218">
    <property type="entry name" value="CENP-B_N"/>
    <property type="match status" value="1"/>
</dbReference>
<dbReference type="InterPro" id="IPR007889">
    <property type="entry name" value="HTH_Psq"/>
</dbReference>
<dbReference type="AlphaFoldDB" id="A0A8K0P859"/>
<dbReference type="InterPro" id="IPR006600">
    <property type="entry name" value="HTH_CenpB_DNA-bd_dom"/>
</dbReference>
<comment type="caution">
    <text evidence="5">The sequence shown here is derived from an EMBL/GenBank/DDBJ whole genome shotgun (WGS) entry which is preliminary data.</text>
</comment>
<dbReference type="InterPro" id="IPR009057">
    <property type="entry name" value="Homeodomain-like_sf"/>
</dbReference>
<name>A0A8K0P859_LADFU</name>
<keyword evidence="3" id="KW-0539">Nucleus</keyword>
<dbReference type="SUPFAM" id="SSF46689">
    <property type="entry name" value="Homeodomain-like"/>
    <property type="match status" value="2"/>
</dbReference>
<dbReference type="GO" id="GO:0003677">
    <property type="term" value="F:DNA binding"/>
    <property type="evidence" value="ECO:0007669"/>
    <property type="project" value="UniProtKB-KW"/>
</dbReference>
<dbReference type="OrthoDB" id="125347at2759"/>
<reference evidence="5" key="2">
    <citation type="submission" date="2017-10" db="EMBL/GenBank/DDBJ databases">
        <title>Ladona fulva Genome sequencing and assembly.</title>
        <authorList>
            <person name="Murali S."/>
            <person name="Richards S."/>
            <person name="Bandaranaike D."/>
            <person name="Bellair M."/>
            <person name="Blankenburg K."/>
            <person name="Chao H."/>
            <person name="Dinh H."/>
            <person name="Doddapaneni H."/>
            <person name="Dugan-Rocha S."/>
            <person name="Elkadiri S."/>
            <person name="Gnanaolivu R."/>
            <person name="Hernandez B."/>
            <person name="Skinner E."/>
            <person name="Javaid M."/>
            <person name="Lee S."/>
            <person name="Li M."/>
            <person name="Ming W."/>
            <person name="Munidasa M."/>
            <person name="Muniz J."/>
            <person name="Nguyen L."/>
            <person name="Hughes D."/>
            <person name="Osuji N."/>
            <person name="Pu L.-L."/>
            <person name="Puazo M."/>
            <person name="Qu C."/>
            <person name="Quiroz J."/>
            <person name="Raj R."/>
            <person name="Weissenberger G."/>
            <person name="Xin Y."/>
            <person name="Zou X."/>
            <person name="Han Y."/>
            <person name="Worley K."/>
            <person name="Muzny D."/>
            <person name="Gibbs R."/>
        </authorList>
    </citation>
    <scope>NUCLEOTIDE SEQUENCE</scope>
    <source>
        <strain evidence="5">Sampled in the wild</strain>
    </source>
</reference>
<dbReference type="PANTHER" id="PTHR19303:SF26">
    <property type="entry name" value="TIGGER TRANSPOSABLE ELEMENT-DERIVED PROTEIN 1"/>
    <property type="match status" value="1"/>
</dbReference>
<dbReference type="Proteomes" id="UP000792457">
    <property type="component" value="Unassembled WGS sequence"/>
</dbReference>
<dbReference type="Gene3D" id="1.10.10.60">
    <property type="entry name" value="Homeodomain-like"/>
    <property type="match status" value="2"/>
</dbReference>
<dbReference type="PANTHER" id="PTHR19303">
    <property type="entry name" value="TRANSPOSON"/>
    <property type="match status" value="1"/>
</dbReference>
<proteinExistence type="predicted"/>
<dbReference type="PROSITE" id="PS51253">
    <property type="entry name" value="HTH_CENPB"/>
    <property type="match status" value="1"/>
</dbReference>
<evidence type="ECO:0000313" key="5">
    <source>
        <dbReference type="EMBL" id="KAG8237486.1"/>
    </source>
</evidence>
<feature type="domain" description="HTH CENPB-type" evidence="4">
    <location>
        <begin position="72"/>
        <end position="150"/>
    </location>
</feature>
<keyword evidence="6" id="KW-1185">Reference proteome</keyword>
<reference evidence="5" key="1">
    <citation type="submission" date="2013-04" db="EMBL/GenBank/DDBJ databases">
        <authorList>
            <person name="Qu J."/>
            <person name="Murali S.C."/>
            <person name="Bandaranaike D."/>
            <person name="Bellair M."/>
            <person name="Blankenburg K."/>
            <person name="Chao H."/>
            <person name="Dinh H."/>
            <person name="Doddapaneni H."/>
            <person name="Downs B."/>
            <person name="Dugan-Rocha S."/>
            <person name="Elkadiri S."/>
            <person name="Gnanaolivu R.D."/>
            <person name="Hernandez B."/>
            <person name="Javaid M."/>
            <person name="Jayaseelan J.C."/>
            <person name="Lee S."/>
            <person name="Li M."/>
            <person name="Ming W."/>
            <person name="Munidasa M."/>
            <person name="Muniz J."/>
            <person name="Nguyen L."/>
            <person name="Ongeri F."/>
            <person name="Osuji N."/>
            <person name="Pu L.-L."/>
            <person name="Puazo M."/>
            <person name="Qu C."/>
            <person name="Quiroz J."/>
            <person name="Raj R."/>
            <person name="Weissenberger G."/>
            <person name="Xin Y."/>
            <person name="Zou X."/>
            <person name="Han Y."/>
            <person name="Richards S."/>
            <person name="Worley K."/>
            <person name="Muzny D."/>
            <person name="Gibbs R."/>
        </authorList>
    </citation>
    <scope>NUCLEOTIDE SEQUENCE</scope>
    <source>
        <strain evidence="5">Sampled in the wild</strain>
    </source>
</reference>
<accession>A0A8K0P859</accession>
<organism evidence="5 6">
    <name type="scientific">Ladona fulva</name>
    <name type="common">Scarce chaser dragonfly</name>
    <name type="synonym">Libellula fulva</name>
    <dbReference type="NCBI Taxonomy" id="123851"/>
    <lineage>
        <taxon>Eukaryota</taxon>
        <taxon>Metazoa</taxon>
        <taxon>Ecdysozoa</taxon>
        <taxon>Arthropoda</taxon>
        <taxon>Hexapoda</taxon>
        <taxon>Insecta</taxon>
        <taxon>Pterygota</taxon>
        <taxon>Palaeoptera</taxon>
        <taxon>Odonata</taxon>
        <taxon>Epiprocta</taxon>
        <taxon>Anisoptera</taxon>
        <taxon>Libelluloidea</taxon>
        <taxon>Libellulidae</taxon>
        <taxon>Ladona</taxon>
    </lineage>
</organism>
<evidence type="ECO:0000313" key="6">
    <source>
        <dbReference type="Proteomes" id="UP000792457"/>
    </source>
</evidence>
<dbReference type="SMART" id="SM00674">
    <property type="entry name" value="CENPB"/>
    <property type="match status" value="1"/>
</dbReference>
<dbReference type="GO" id="GO:0005634">
    <property type="term" value="C:nucleus"/>
    <property type="evidence" value="ECO:0007669"/>
    <property type="project" value="UniProtKB-SubCell"/>
</dbReference>
<keyword evidence="2" id="KW-0238">DNA-binding</keyword>